<dbReference type="GO" id="GO:0003824">
    <property type="term" value="F:catalytic activity"/>
    <property type="evidence" value="ECO:0007669"/>
    <property type="project" value="InterPro"/>
</dbReference>
<dbReference type="Proteomes" id="UP000191500">
    <property type="component" value="Unassembled WGS sequence"/>
</dbReference>
<reference evidence="3" key="1">
    <citation type="journal article" date="2017" name="Nat. Microbiol.">
        <title>Global analysis of biosynthetic gene clusters reveals vast potential of secondary metabolite production in Penicillium species.</title>
        <authorList>
            <person name="Nielsen J.C."/>
            <person name="Grijseels S."/>
            <person name="Prigent S."/>
            <person name="Ji B."/>
            <person name="Dainat J."/>
            <person name="Nielsen K.F."/>
            <person name="Frisvad J.C."/>
            <person name="Workman M."/>
            <person name="Nielsen J."/>
        </authorList>
    </citation>
    <scope>NUCLEOTIDE SEQUENCE [LARGE SCALE GENOMIC DNA]</scope>
    <source>
        <strain evidence="3">IBT 31321</strain>
    </source>
</reference>
<evidence type="ECO:0000313" key="3">
    <source>
        <dbReference type="Proteomes" id="UP000191500"/>
    </source>
</evidence>
<comment type="caution">
    <text evidence="2">The sequence shown here is derived from an EMBL/GenBank/DDBJ whole genome shotgun (WGS) entry which is preliminary data.</text>
</comment>
<dbReference type="InterPro" id="IPR001242">
    <property type="entry name" value="Condensation_dom"/>
</dbReference>
<dbReference type="STRING" id="36646.A0A1V6V0H0"/>
<gene>
    <name evidence="2" type="ORF">PENCOP_c002G08532</name>
</gene>
<evidence type="ECO:0000313" key="2">
    <source>
        <dbReference type="EMBL" id="OQE44162.1"/>
    </source>
</evidence>
<dbReference type="Gene3D" id="3.30.559.30">
    <property type="entry name" value="Nonribosomal peptide synthetase, condensation domain"/>
    <property type="match status" value="1"/>
</dbReference>
<protein>
    <recommendedName>
        <fullName evidence="1">Condensation domain-containing protein</fullName>
    </recommendedName>
</protein>
<name>A0A1V6V0H0_9EURO</name>
<keyword evidence="3" id="KW-1185">Reference proteome</keyword>
<dbReference type="AlphaFoldDB" id="A0A1V6V0H0"/>
<dbReference type="PANTHER" id="PTHR45527">
    <property type="entry name" value="NONRIBOSOMAL PEPTIDE SYNTHETASE"/>
    <property type="match status" value="1"/>
</dbReference>
<dbReference type="GO" id="GO:0031177">
    <property type="term" value="F:phosphopantetheine binding"/>
    <property type="evidence" value="ECO:0007669"/>
    <property type="project" value="TreeGrafter"/>
</dbReference>
<feature type="domain" description="Condensation" evidence="1">
    <location>
        <begin position="1"/>
        <end position="193"/>
    </location>
</feature>
<sequence>MDSWSLRRLMADVRTAYANKKLAEGIPTSTLSAERSLLDKTVTRIFWSQYLATATGPDVAKSDVDSSDQLTPEIKIFQSRRPSRVTSSALSGVIRNFGVTSFTIAQALLGLDLPRTNKTKSAIFWTTSSGRVDLTGGIDAIGNYPTSIPCVMNVEDDIPIESWLKQTQTGFQKSLEHDYLPMPDILKCLPETQR</sequence>
<dbReference type="PANTHER" id="PTHR45527:SF1">
    <property type="entry name" value="FATTY ACID SYNTHASE"/>
    <property type="match status" value="1"/>
</dbReference>
<accession>A0A1V6V0H0</accession>
<dbReference type="GO" id="GO:0005737">
    <property type="term" value="C:cytoplasm"/>
    <property type="evidence" value="ECO:0007669"/>
    <property type="project" value="TreeGrafter"/>
</dbReference>
<dbReference type="Gene3D" id="3.30.559.10">
    <property type="entry name" value="Chloramphenicol acetyltransferase-like domain"/>
    <property type="match status" value="1"/>
</dbReference>
<dbReference type="InterPro" id="IPR023213">
    <property type="entry name" value="CAT-like_dom_sf"/>
</dbReference>
<evidence type="ECO:0000259" key="1">
    <source>
        <dbReference type="Pfam" id="PF00668"/>
    </source>
</evidence>
<dbReference type="GO" id="GO:0044550">
    <property type="term" value="P:secondary metabolite biosynthetic process"/>
    <property type="evidence" value="ECO:0007669"/>
    <property type="project" value="TreeGrafter"/>
</dbReference>
<organism evidence="2 3">
    <name type="scientific">Penicillium coprophilum</name>
    <dbReference type="NCBI Taxonomy" id="36646"/>
    <lineage>
        <taxon>Eukaryota</taxon>
        <taxon>Fungi</taxon>
        <taxon>Dikarya</taxon>
        <taxon>Ascomycota</taxon>
        <taxon>Pezizomycotina</taxon>
        <taxon>Eurotiomycetes</taxon>
        <taxon>Eurotiomycetidae</taxon>
        <taxon>Eurotiales</taxon>
        <taxon>Aspergillaceae</taxon>
        <taxon>Penicillium</taxon>
    </lineage>
</organism>
<dbReference type="EMBL" id="MDDG01000002">
    <property type="protein sequence ID" value="OQE44162.1"/>
    <property type="molecule type" value="Genomic_DNA"/>
</dbReference>
<dbReference type="GO" id="GO:0043041">
    <property type="term" value="P:amino acid activation for nonribosomal peptide biosynthetic process"/>
    <property type="evidence" value="ECO:0007669"/>
    <property type="project" value="TreeGrafter"/>
</dbReference>
<dbReference type="Pfam" id="PF00668">
    <property type="entry name" value="Condensation"/>
    <property type="match status" value="1"/>
</dbReference>
<proteinExistence type="predicted"/>
<dbReference type="SUPFAM" id="SSF52777">
    <property type="entry name" value="CoA-dependent acyltransferases"/>
    <property type="match status" value="1"/>
</dbReference>